<dbReference type="GO" id="GO:0030488">
    <property type="term" value="P:tRNA methylation"/>
    <property type="evidence" value="ECO:0007669"/>
    <property type="project" value="InterPro"/>
</dbReference>
<reference evidence="5 6" key="1">
    <citation type="journal article" date="2018" name="IMA Fungus">
        <title>IMA Genome-F 9: Draft genome sequence of Annulohypoxylon stygium, Aspergillus mulundensis, Berkeleyomyces basicola (syn. Thielaviopsis basicola), Ceratocystis smalleyi, two Cercospora beticola strains, Coleophoma cylindrospora, Fusarium fracticaudum, Phialophora cf. hyalina, and Morchella septimelata.</title>
        <authorList>
            <person name="Wingfield B.D."/>
            <person name="Bills G.F."/>
            <person name="Dong Y."/>
            <person name="Huang W."/>
            <person name="Nel W.J."/>
            <person name="Swalarsk-Parry B.S."/>
            <person name="Vaghefi N."/>
            <person name="Wilken P.M."/>
            <person name="An Z."/>
            <person name="de Beer Z.W."/>
            <person name="De Vos L."/>
            <person name="Chen L."/>
            <person name="Duong T.A."/>
            <person name="Gao Y."/>
            <person name="Hammerbacher A."/>
            <person name="Kikkert J.R."/>
            <person name="Li Y."/>
            <person name="Li H."/>
            <person name="Li K."/>
            <person name="Li Q."/>
            <person name="Liu X."/>
            <person name="Ma X."/>
            <person name="Naidoo K."/>
            <person name="Pethybridge S.J."/>
            <person name="Sun J."/>
            <person name="Steenkamp E.T."/>
            <person name="van der Nest M.A."/>
            <person name="van Wyk S."/>
            <person name="Wingfield M.J."/>
            <person name="Xiong C."/>
            <person name="Yue Q."/>
            <person name="Zhang X."/>
        </authorList>
    </citation>
    <scope>NUCLEOTIDE SEQUENCE [LARGE SCALE GENOMIC DNA]</scope>
    <source>
        <strain evidence="5 6">DSM 5745</strain>
    </source>
</reference>
<proteinExistence type="predicted"/>
<dbReference type="GO" id="GO:0031515">
    <property type="term" value="C:tRNA (m1A) methyltransferase complex"/>
    <property type="evidence" value="ECO:0007669"/>
    <property type="project" value="InterPro"/>
</dbReference>
<dbReference type="GO" id="GO:0005739">
    <property type="term" value="C:mitochondrion"/>
    <property type="evidence" value="ECO:0007669"/>
    <property type="project" value="TreeGrafter"/>
</dbReference>
<dbReference type="InterPro" id="IPR014816">
    <property type="entry name" value="tRNA_MeTrfase_Gcd14"/>
</dbReference>
<gene>
    <name evidence="5" type="ORF">DSM5745_01510</name>
</gene>
<keyword evidence="6" id="KW-1185">Reference proteome</keyword>
<dbReference type="GeneID" id="38111880"/>
<feature type="compositionally biased region" description="Basic and acidic residues" evidence="4">
    <location>
        <begin position="90"/>
        <end position="103"/>
    </location>
</feature>
<sequence>MTPRHVTPIYGKDANVIVQLLDLHVAQPAEGDSNNGPAPLQILESGTGHGALTLHLSRAIQAANALPPPIPKTSTIEYLEQPPEQPNPSKEAKPAPEPKRETSAEQEQTQAQEQEAWNTYRATRKAIIHTVEVHSTFSKHAEKLVRGFRRGIYAGNIDFYVGRVETWVSEQTKTKSEPFLTHAILDMPSAHLRIPLVASVLKADGILAVFMPSVTQITECAMYIRKQGIPLELDKVIELGTGISGGRTWDVRFAVKKSKADPGWDNTNDQSASEGTVEESVAVESEGEEAAAKAAEAQTGAKPKEEPVLVCRPLAGQMIGAGGFVGVWRKMQMPSASS</sequence>
<protein>
    <recommendedName>
        <fullName evidence="2">tRNA (adenine(58)-N(1))-methyltransferase catalytic subunit TRM61</fullName>
        <ecNumber evidence="1">2.1.1.220</ecNumber>
    </recommendedName>
    <alternativeName>
        <fullName evidence="3">tRNA(m1A58)-methyltransferase subunit TRM61</fullName>
    </alternativeName>
</protein>
<dbReference type="PANTHER" id="PTHR12133:SF1">
    <property type="entry name" value="TRNA (ADENINE(58)-N(1))-METHYLTRANSFERASE, MITOCHONDRIAL"/>
    <property type="match status" value="1"/>
</dbReference>
<dbReference type="SUPFAM" id="SSF53335">
    <property type="entry name" value="S-adenosyl-L-methionine-dependent methyltransferases"/>
    <property type="match status" value="1"/>
</dbReference>
<dbReference type="PROSITE" id="PS51620">
    <property type="entry name" value="SAM_TRM61"/>
    <property type="match status" value="1"/>
</dbReference>
<evidence type="ECO:0000313" key="6">
    <source>
        <dbReference type="Proteomes" id="UP000256690"/>
    </source>
</evidence>
<dbReference type="PANTHER" id="PTHR12133">
    <property type="entry name" value="TRNA (ADENINE(58)-N(1))-METHYLTRANSFERASE"/>
    <property type="match status" value="1"/>
</dbReference>
<evidence type="ECO:0000256" key="2">
    <source>
        <dbReference type="ARBA" id="ARBA00015963"/>
    </source>
</evidence>
<evidence type="ECO:0000256" key="3">
    <source>
        <dbReference type="ARBA" id="ARBA00033309"/>
    </source>
</evidence>
<dbReference type="OrthoDB" id="5585464at2759"/>
<organism evidence="5 6">
    <name type="scientific">Aspergillus mulundensis</name>
    <dbReference type="NCBI Taxonomy" id="1810919"/>
    <lineage>
        <taxon>Eukaryota</taxon>
        <taxon>Fungi</taxon>
        <taxon>Dikarya</taxon>
        <taxon>Ascomycota</taxon>
        <taxon>Pezizomycotina</taxon>
        <taxon>Eurotiomycetes</taxon>
        <taxon>Eurotiomycetidae</taxon>
        <taxon>Eurotiales</taxon>
        <taxon>Aspergillaceae</taxon>
        <taxon>Aspergillus</taxon>
        <taxon>Aspergillus subgen. Nidulantes</taxon>
    </lineage>
</organism>
<dbReference type="RefSeq" id="XP_026609371.1">
    <property type="nucleotide sequence ID" value="XM_026743526.1"/>
</dbReference>
<dbReference type="Proteomes" id="UP000256690">
    <property type="component" value="Unassembled WGS sequence"/>
</dbReference>
<evidence type="ECO:0000313" key="5">
    <source>
        <dbReference type="EMBL" id="RDW94188.1"/>
    </source>
</evidence>
<accession>A0A3D8T865</accession>
<evidence type="ECO:0000256" key="4">
    <source>
        <dbReference type="SAM" id="MobiDB-lite"/>
    </source>
</evidence>
<dbReference type="InterPro" id="IPR029063">
    <property type="entry name" value="SAM-dependent_MTases_sf"/>
</dbReference>
<name>A0A3D8T865_9EURO</name>
<comment type="caution">
    <text evidence="5">The sequence shown here is derived from an EMBL/GenBank/DDBJ whole genome shotgun (WGS) entry which is preliminary data.</text>
</comment>
<evidence type="ECO:0000256" key="1">
    <source>
        <dbReference type="ARBA" id="ARBA00012796"/>
    </source>
</evidence>
<dbReference type="EMBL" id="PVWQ01000001">
    <property type="protein sequence ID" value="RDW94188.1"/>
    <property type="molecule type" value="Genomic_DNA"/>
</dbReference>
<dbReference type="STRING" id="1810919.A0A3D8T865"/>
<dbReference type="Gene3D" id="3.40.50.150">
    <property type="entry name" value="Vaccinia Virus protein VP39"/>
    <property type="match status" value="1"/>
</dbReference>
<feature type="region of interest" description="Disordered" evidence="4">
    <location>
        <begin position="65"/>
        <end position="115"/>
    </location>
</feature>
<feature type="compositionally biased region" description="Low complexity" evidence="4">
    <location>
        <begin position="105"/>
        <end position="115"/>
    </location>
</feature>
<dbReference type="GO" id="GO:0160107">
    <property type="term" value="F:tRNA (adenine(58)-N1)-methyltransferase activity"/>
    <property type="evidence" value="ECO:0007669"/>
    <property type="project" value="UniProtKB-EC"/>
</dbReference>
<dbReference type="EC" id="2.1.1.220" evidence="1"/>
<dbReference type="AlphaFoldDB" id="A0A3D8T865"/>